<feature type="transmembrane region" description="Helical" evidence="6">
    <location>
        <begin position="177"/>
        <end position="197"/>
    </location>
</feature>
<protein>
    <recommendedName>
        <fullName evidence="7">Major facilitator superfamily (MFS) profile domain-containing protein</fullName>
    </recommendedName>
</protein>
<feature type="transmembrane region" description="Helical" evidence="6">
    <location>
        <begin position="85"/>
        <end position="109"/>
    </location>
</feature>
<evidence type="ECO:0000259" key="7">
    <source>
        <dbReference type="PROSITE" id="PS50850"/>
    </source>
</evidence>
<dbReference type="InParanoid" id="A0A0G4GRV8"/>
<dbReference type="EMBL" id="CDMY01000781">
    <property type="protein sequence ID" value="CEM33333.1"/>
    <property type="molecule type" value="Genomic_DNA"/>
</dbReference>
<dbReference type="InterPro" id="IPR036259">
    <property type="entry name" value="MFS_trans_sf"/>
</dbReference>
<gene>
    <name evidence="8" type="ORF">Vbra_18498</name>
</gene>
<dbReference type="AlphaFoldDB" id="A0A0G4GRV8"/>
<evidence type="ECO:0000256" key="6">
    <source>
        <dbReference type="SAM" id="Phobius"/>
    </source>
</evidence>
<feature type="transmembrane region" description="Helical" evidence="6">
    <location>
        <begin position="116"/>
        <end position="134"/>
    </location>
</feature>
<evidence type="ECO:0000256" key="2">
    <source>
        <dbReference type="ARBA" id="ARBA00022448"/>
    </source>
</evidence>
<feature type="transmembrane region" description="Helical" evidence="6">
    <location>
        <begin position="370"/>
        <end position="395"/>
    </location>
</feature>
<evidence type="ECO:0000313" key="9">
    <source>
        <dbReference type="Proteomes" id="UP000041254"/>
    </source>
</evidence>
<keyword evidence="9" id="KW-1185">Reference proteome</keyword>
<feature type="transmembrane region" description="Helical" evidence="6">
    <location>
        <begin position="407"/>
        <end position="425"/>
    </location>
</feature>
<sequence length="518" mass="55974">MNEGRDGAFEDGELMHELSKDTHGGCEGPPAADQDERQRLIHQRVRWRGLHVGLLAVAWLTIFVETILYTVVIPIAPFALQTKPFIQGIVFAAHPLVAFFVTPVAGHFVDTYGWQAIMWVPYPLLILGCAVFLMPPSVPVYLLGRVILGVSSSFLWPAIMTAVSASHDDGCRSTATGIAYSADIGSVLGPSVGGVLFQLGGDYVTFATILALSVAVTCLALSLRNRLPSTLADNAQMEQEFISGESESTQERTPPSAARLRREKSRFVSFWEWHFCCSFMSLLYAWGCLLSLQALLPLYWRDRFGTSAGVVGSILFPCMLTKVVCAALMPLLADRYQLLPQVFVLLGVFLCCVAVSLVMAAAVLGVTAQAAIVAVAGGGVGMTDSCVVAFVGLYVKDRGFCDRGKGFAVLSEAVNLGIMVSPLLSSGLTQMVSYNAGFGLLGFCGLAVLVPQAYATWKYREAAARWVRKAAAHSSWERGDMEDVAYCPPPPDTRHVLECPDDWPPAKDVAAFQTNRDG</sequence>
<comment type="subcellular location">
    <subcellularLocation>
        <location evidence="1">Membrane</location>
        <topology evidence="1">Multi-pass membrane protein</topology>
    </subcellularLocation>
</comment>
<dbReference type="Gene3D" id="1.20.1250.20">
    <property type="entry name" value="MFS general substrate transporter like domains"/>
    <property type="match status" value="1"/>
</dbReference>
<keyword evidence="5 6" id="KW-0472">Membrane</keyword>
<keyword evidence="2" id="KW-0813">Transport</keyword>
<feature type="transmembrane region" description="Helical" evidence="6">
    <location>
        <begin position="203"/>
        <end position="223"/>
    </location>
</feature>
<dbReference type="STRING" id="1169540.A0A0G4GRV8"/>
<evidence type="ECO:0000256" key="1">
    <source>
        <dbReference type="ARBA" id="ARBA00004141"/>
    </source>
</evidence>
<dbReference type="InterPro" id="IPR050930">
    <property type="entry name" value="MFS_Vesicular_Transporter"/>
</dbReference>
<feature type="transmembrane region" description="Helical" evidence="6">
    <location>
        <begin position="431"/>
        <end position="450"/>
    </location>
</feature>
<keyword evidence="3 6" id="KW-0812">Transmembrane</keyword>
<evidence type="ECO:0000256" key="5">
    <source>
        <dbReference type="ARBA" id="ARBA00023136"/>
    </source>
</evidence>
<dbReference type="InterPro" id="IPR020846">
    <property type="entry name" value="MFS_dom"/>
</dbReference>
<dbReference type="GO" id="GO:0016020">
    <property type="term" value="C:membrane"/>
    <property type="evidence" value="ECO:0007669"/>
    <property type="project" value="UniProtKB-SubCell"/>
</dbReference>
<evidence type="ECO:0000256" key="4">
    <source>
        <dbReference type="ARBA" id="ARBA00022989"/>
    </source>
</evidence>
<dbReference type="PANTHER" id="PTHR23506:SF23">
    <property type="entry name" value="GH10249P"/>
    <property type="match status" value="1"/>
</dbReference>
<accession>A0A0G4GRV8</accession>
<feature type="transmembrane region" description="Helical" evidence="6">
    <location>
        <begin position="52"/>
        <end position="79"/>
    </location>
</feature>
<feature type="transmembrane region" description="Helical" evidence="6">
    <location>
        <begin position="308"/>
        <end position="331"/>
    </location>
</feature>
<dbReference type="Proteomes" id="UP000041254">
    <property type="component" value="Unassembled WGS sequence"/>
</dbReference>
<proteinExistence type="predicted"/>
<dbReference type="InterPro" id="IPR011701">
    <property type="entry name" value="MFS"/>
</dbReference>
<dbReference type="VEuPathDB" id="CryptoDB:Vbra_18498"/>
<dbReference type="PhylomeDB" id="A0A0G4GRV8"/>
<dbReference type="Pfam" id="PF07690">
    <property type="entry name" value="MFS_1"/>
    <property type="match status" value="1"/>
</dbReference>
<name>A0A0G4GRV8_VITBC</name>
<reference evidence="8" key="1">
    <citation type="submission" date="2014-11" db="EMBL/GenBank/DDBJ databases">
        <authorList>
            <person name="Zhu J."/>
            <person name="Qi W."/>
            <person name="Song R."/>
        </authorList>
    </citation>
    <scope>NUCLEOTIDE SEQUENCE [LARGE SCALE GENOMIC DNA]</scope>
</reference>
<feature type="transmembrane region" description="Helical" evidence="6">
    <location>
        <begin position="270"/>
        <end position="296"/>
    </location>
</feature>
<feature type="transmembrane region" description="Helical" evidence="6">
    <location>
        <begin position="140"/>
        <end position="165"/>
    </location>
</feature>
<evidence type="ECO:0000313" key="8">
    <source>
        <dbReference type="EMBL" id="CEM33333.1"/>
    </source>
</evidence>
<dbReference type="GO" id="GO:0022857">
    <property type="term" value="F:transmembrane transporter activity"/>
    <property type="evidence" value="ECO:0007669"/>
    <property type="project" value="InterPro"/>
</dbReference>
<feature type="transmembrane region" description="Helical" evidence="6">
    <location>
        <begin position="343"/>
        <end position="364"/>
    </location>
</feature>
<dbReference type="PANTHER" id="PTHR23506">
    <property type="entry name" value="GH10249P"/>
    <property type="match status" value="1"/>
</dbReference>
<dbReference type="SUPFAM" id="SSF103473">
    <property type="entry name" value="MFS general substrate transporter"/>
    <property type="match status" value="1"/>
</dbReference>
<dbReference type="PROSITE" id="PS50850">
    <property type="entry name" value="MFS"/>
    <property type="match status" value="1"/>
</dbReference>
<evidence type="ECO:0000256" key="3">
    <source>
        <dbReference type="ARBA" id="ARBA00022692"/>
    </source>
</evidence>
<dbReference type="OrthoDB" id="446368at2759"/>
<organism evidence="8 9">
    <name type="scientific">Vitrella brassicaformis (strain CCMP3155)</name>
    <dbReference type="NCBI Taxonomy" id="1169540"/>
    <lineage>
        <taxon>Eukaryota</taxon>
        <taxon>Sar</taxon>
        <taxon>Alveolata</taxon>
        <taxon>Colpodellida</taxon>
        <taxon>Vitrellaceae</taxon>
        <taxon>Vitrella</taxon>
    </lineage>
</organism>
<feature type="domain" description="Major facilitator superfamily (MFS) profile" evidence="7">
    <location>
        <begin position="51"/>
        <end position="460"/>
    </location>
</feature>
<keyword evidence="4 6" id="KW-1133">Transmembrane helix</keyword>